<protein>
    <submittedName>
        <fullName evidence="2">DUF4129 domain-containing protein</fullName>
    </submittedName>
</protein>
<organism evidence="2 3">
    <name type="scientific">Christiangramia sabulilitoris</name>
    <dbReference type="NCBI Taxonomy" id="2583991"/>
    <lineage>
        <taxon>Bacteria</taxon>
        <taxon>Pseudomonadati</taxon>
        <taxon>Bacteroidota</taxon>
        <taxon>Flavobacteriia</taxon>
        <taxon>Flavobacteriales</taxon>
        <taxon>Flavobacteriaceae</taxon>
        <taxon>Christiangramia</taxon>
    </lineage>
</organism>
<dbReference type="OrthoDB" id="5491447at2"/>
<dbReference type="RefSeq" id="WP_143409494.1">
    <property type="nucleotide sequence ID" value="NZ_VHSF01000001.1"/>
</dbReference>
<dbReference type="AlphaFoldDB" id="A0A550I6X4"/>
<gene>
    <name evidence="2" type="ORF">FGM01_02225</name>
</gene>
<evidence type="ECO:0000313" key="3">
    <source>
        <dbReference type="Proteomes" id="UP000315131"/>
    </source>
</evidence>
<keyword evidence="1" id="KW-1133">Transmembrane helix</keyword>
<dbReference type="Proteomes" id="UP000315131">
    <property type="component" value="Unassembled WGS sequence"/>
</dbReference>
<evidence type="ECO:0000313" key="2">
    <source>
        <dbReference type="EMBL" id="TRO66726.1"/>
    </source>
</evidence>
<dbReference type="EMBL" id="VHSF01000001">
    <property type="protein sequence ID" value="TRO66726.1"/>
    <property type="molecule type" value="Genomic_DNA"/>
</dbReference>
<keyword evidence="1" id="KW-0472">Membrane</keyword>
<sequence length="253" mass="30061">MKKVLPVILFFLACGSFYSQVHDSLKVEQEILYDEAQGLVPLEFDAEKIAGYRDQKEFEYLESVENDSWWTRFKRWVSSKYHEFLNWLFGDYDPGTALSFFINILPFILLLILSGLIIWLFSRLNPGAKILSSPKESEVFLSEEEDLVRHEDLAALISIAVKEGSYRLAVRYYYLNELRKLDELHHITYEYQKTNKDYFDEIKNKGIRKHFSEITKLYEFIWYGSFAVSESDYRYIEKGFLRMEQVLNSKSHE</sequence>
<proteinExistence type="predicted"/>
<keyword evidence="3" id="KW-1185">Reference proteome</keyword>
<accession>A0A550I6X4</accession>
<evidence type="ECO:0000256" key="1">
    <source>
        <dbReference type="SAM" id="Phobius"/>
    </source>
</evidence>
<keyword evidence="1" id="KW-0812">Transmembrane</keyword>
<comment type="caution">
    <text evidence="2">The sequence shown here is derived from an EMBL/GenBank/DDBJ whole genome shotgun (WGS) entry which is preliminary data.</text>
</comment>
<feature type="transmembrane region" description="Helical" evidence="1">
    <location>
        <begin position="97"/>
        <end position="121"/>
    </location>
</feature>
<reference evidence="2 3" key="1">
    <citation type="submission" date="2019-06" db="EMBL/GenBank/DDBJ databases">
        <title>Gramella sabulilitoris sp. nov., isolated from a marine sand.</title>
        <authorList>
            <person name="Yoon J.-H."/>
        </authorList>
    </citation>
    <scope>NUCLEOTIDE SEQUENCE [LARGE SCALE GENOMIC DNA]</scope>
    <source>
        <strain evidence="2 3">HSMS-1</strain>
    </source>
</reference>
<name>A0A550I6X4_9FLAO</name>